<evidence type="ECO:0000313" key="1">
    <source>
        <dbReference type="EMBL" id="MET3589888.1"/>
    </source>
</evidence>
<keyword evidence="2" id="KW-1185">Reference proteome</keyword>
<name>A0ABV2HH52_9HYPH</name>
<comment type="caution">
    <text evidence="1">The sequence shown here is derived from an EMBL/GenBank/DDBJ whole genome shotgun (WGS) entry which is preliminary data.</text>
</comment>
<gene>
    <name evidence="1" type="ORF">ABID23_000976</name>
</gene>
<reference evidence="1 2" key="1">
    <citation type="submission" date="2024-06" db="EMBL/GenBank/DDBJ databases">
        <title>Genomic Encyclopedia of Type Strains, Phase IV (KMG-IV): sequencing the most valuable type-strain genomes for metagenomic binning, comparative biology and taxonomic classification.</title>
        <authorList>
            <person name="Goeker M."/>
        </authorList>
    </citation>
    <scope>NUCLEOTIDE SEQUENCE [LARGE SCALE GENOMIC DNA]</scope>
    <source>
        <strain evidence="1 2">DSM 23649</strain>
    </source>
</reference>
<accession>A0ABV2HH52</accession>
<dbReference type="EMBL" id="JBEPLI010000008">
    <property type="protein sequence ID" value="MET3589888.1"/>
    <property type="molecule type" value="Genomic_DNA"/>
</dbReference>
<protein>
    <submittedName>
        <fullName evidence="1">Uncharacterized protein</fullName>
    </submittedName>
</protein>
<proteinExistence type="predicted"/>
<sequence length="34" mass="3441">MCGGAFCLGSKMLLYGFGGIVGNVENAEVDAEGM</sequence>
<dbReference type="Proteomes" id="UP001549086">
    <property type="component" value="Unassembled WGS sequence"/>
</dbReference>
<evidence type="ECO:0000313" key="2">
    <source>
        <dbReference type="Proteomes" id="UP001549086"/>
    </source>
</evidence>
<organism evidence="1 2">
    <name type="scientific">Bartonella silvatica</name>
    <dbReference type="NCBI Taxonomy" id="357760"/>
    <lineage>
        <taxon>Bacteria</taxon>
        <taxon>Pseudomonadati</taxon>
        <taxon>Pseudomonadota</taxon>
        <taxon>Alphaproteobacteria</taxon>
        <taxon>Hyphomicrobiales</taxon>
        <taxon>Bartonellaceae</taxon>
        <taxon>Bartonella</taxon>
    </lineage>
</organism>